<dbReference type="Proteomes" id="UP001157502">
    <property type="component" value="Chromosome 13"/>
</dbReference>
<name>A0ACC2GGQ3_DALPE</name>
<keyword evidence="2" id="KW-1185">Reference proteome</keyword>
<gene>
    <name evidence="1" type="ORF">DPEC_G00163260</name>
</gene>
<evidence type="ECO:0000313" key="2">
    <source>
        <dbReference type="Proteomes" id="UP001157502"/>
    </source>
</evidence>
<sequence>MSRRKQAYPRHLQLDHNVYLSENVGDTHFLLETPCLLDSRAHVCNRCCAEFAELPDLELHVSNCSFNQLVLVVNDNDNPVSSAEIFPLALSPREPDNISEMEKCSDLSEHKSDRNKDFMDISQSKKNHSGQCSPSNTSTGSSSTERTTFIDSQTSVVPTLQLQPGNNTSEQQGIFSWFNSNVVIENLESTKVAVAQFSQQSRLDSHRSDSSKVAVASLMEQLLALQLQQIHQLQLIDQIRHQVLLLASQSYPSKSSPKTEGPVDTSTDVPTVSTNPVKSEKIGTKRHIGRGVSDTLQTSETCKLQRLVENIDKAATDLNECAICHRVLSCQSALRMHYRIHTGERPFRCKVCGRAFSTKGNLKTHHAVHRAMSPLRVRHSCPICQRKFTNAVVLQQHIRMHMGDQIPNSPISEQNRTVFMNERKSDELEKLSDTDNDMDFNDSGIAGMSTYNNSSSGSLSPSPSYAPGAGSFDLEMTTNCNWPAEEGQDIGIKATGSGKEYQLSYDSSLGITTSDGRLGFSENSAAKPSISPSKSVPLQSSPRSFKEKYQKSLTQAQISQSSLQYIVNGLASSDHVRSLNPLTDPTSVGHTLREQRAIYKNAACDICGKTFACESALDIHYRSHTKERPFICTVCNRGFSTKGNLKQHTLTHQMRDMPSQLFEPSTLRPASSPSSSIHPLGSQMIKTEFNNFLGGVPSGEPGDLLGSLAMTTASSSSALVAPPPRRLPKQHYCHTCGKTFSSSSALQIHERTHTGEKPFACTVCGRAFTTKGNLKVHMGTHMWGCALTRRGCRLSLDGPLVFLGTHPVKLPEPPQRADIKSSNGDTRCHWNQCADSFSQNMVKGSNDISVIQNGGRLYLSGPIGHGASLPTVDNLPYRTKCCSGAQ</sequence>
<organism evidence="1 2">
    <name type="scientific">Dallia pectoralis</name>
    <name type="common">Alaska blackfish</name>
    <dbReference type="NCBI Taxonomy" id="75939"/>
    <lineage>
        <taxon>Eukaryota</taxon>
        <taxon>Metazoa</taxon>
        <taxon>Chordata</taxon>
        <taxon>Craniata</taxon>
        <taxon>Vertebrata</taxon>
        <taxon>Euteleostomi</taxon>
        <taxon>Actinopterygii</taxon>
        <taxon>Neopterygii</taxon>
        <taxon>Teleostei</taxon>
        <taxon>Protacanthopterygii</taxon>
        <taxon>Esociformes</taxon>
        <taxon>Umbridae</taxon>
        <taxon>Dallia</taxon>
    </lineage>
</organism>
<proteinExistence type="predicted"/>
<evidence type="ECO:0000313" key="1">
    <source>
        <dbReference type="EMBL" id="KAJ8002851.1"/>
    </source>
</evidence>
<reference evidence="1" key="1">
    <citation type="submission" date="2021-05" db="EMBL/GenBank/DDBJ databases">
        <authorList>
            <person name="Pan Q."/>
            <person name="Jouanno E."/>
            <person name="Zahm M."/>
            <person name="Klopp C."/>
            <person name="Cabau C."/>
            <person name="Louis A."/>
            <person name="Berthelot C."/>
            <person name="Parey E."/>
            <person name="Roest Crollius H."/>
            <person name="Montfort J."/>
            <person name="Robinson-Rechavi M."/>
            <person name="Bouchez O."/>
            <person name="Lampietro C."/>
            <person name="Lopez Roques C."/>
            <person name="Donnadieu C."/>
            <person name="Postlethwait J."/>
            <person name="Bobe J."/>
            <person name="Dillon D."/>
            <person name="Chandos A."/>
            <person name="von Hippel F."/>
            <person name="Guiguen Y."/>
        </authorList>
    </citation>
    <scope>NUCLEOTIDE SEQUENCE</scope>
    <source>
        <strain evidence="1">YG-Jan2019</strain>
    </source>
</reference>
<comment type="caution">
    <text evidence="1">The sequence shown here is derived from an EMBL/GenBank/DDBJ whole genome shotgun (WGS) entry which is preliminary data.</text>
</comment>
<dbReference type="EMBL" id="CM055740">
    <property type="protein sequence ID" value="KAJ8002851.1"/>
    <property type="molecule type" value="Genomic_DNA"/>
</dbReference>
<accession>A0ACC2GGQ3</accession>
<protein>
    <submittedName>
        <fullName evidence="1">Uncharacterized protein</fullName>
    </submittedName>
</protein>